<dbReference type="SUPFAM" id="SSF54695">
    <property type="entry name" value="POZ domain"/>
    <property type="match status" value="1"/>
</dbReference>
<accession>A0A6A6S8A3</accession>
<dbReference type="PANTHER" id="PTHR47843">
    <property type="entry name" value="BTB DOMAIN-CONTAINING PROTEIN-RELATED"/>
    <property type="match status" value="1"/>
</dbReference>
<dbReference type="Gene3D" id="3.30.710.10">
    <property type="entry name" value="Potassium Channel Kv1.1, Chain A"/>
    <property type="match status" value="1"/>
</dbReference>
<name>A0A6A6S8A3_9PLEO</name>
<dbReference type="PROSITE" id="PS50097">
    <property type="entry name" value="BTB"/>
    <property type="match status" value="1"/>
</dbReference>
<dbReference type="CDD" id="cd18186">
    <property type="entry name" value="BTB_POZ_ZBTB_KLHL-like"/>
    <property type="match status" value="1"/>
</dbReference>
<dbReference type="Proteomes" id="UP000799753">
    <property type="component" value="Unassembled WGS sequence"/>
</dbReference>
<gene>
    <name evidence="2" type="ORF">P280DRAFT_264615</name>
</gene>
<evidence type="ECO:0000313" key="2">
    <source>
        <dbReference type="EMBL" id="KAF2642414.1"/>
    </source>
</evidence>
<dbReference type="PANTHER" id="PTHR47843:SF2">
    <property type="entry name" value="BTB DOMAIN-CONTAINING PROTEIN"/>
    <property type="match status" value="1"/>
</dbReference>
<evidence type="ECO:0000259" key="1">
    <source>
        <dbReference type="PROSITE" id="PS50097"/>
    </source>
</evidence>
<proteinExistence type="predicted"/>
<keyword evidence="3" id="KW-1185">Reference proteome</keyword>
<feature type="domain" description="BTB" evidence="1">
    <location>
        <begin position="1"/>
        <end position="58"/>
    </location>
</feature>
<dbReference type="AlphaFoldDB" id="A0A6A6S8A3"/>
<dbReference type="InterPro" id="IPR000210">
    <property type="entry name" value="BTB/POZ_dom"/>
</dbReference>
<dbReference type="InterPro" id="IPR011333">
    <property type="entry name" value="SKP1/BTB/POZ_sf"/>
</dbReference>
<reference evidence="2" key="1">
    <citation type="journal article" date="2020" name="Stud. Mycol.">
        <title>101 Dothideomycetes genomes: a test case for predicting lifestyles and emergence of pathogens.</title>
        <authorList>
            <person name="Haridas S."/>
            <person name="Albert R."/>
            <person name="Binder M."/>
            <person name="Bloem J."/>
            <person name="Labutti K."/>
            <person name="Salamov A."/>
            <person name="Andreopoulos B."/>
            <person name="Baker S."/>
            <person name="Barry K."/>
            <person name="Bills G."/>
            <person name="Bluhm B."/>
            <person name="Cannon C."/>
            <person name="Castanera R."/>
            <person name="Culley D."/>
            <person name="Daum C."/>
            <person name="Ezra D."/>
            <person name="Gonzalez J."/>
            <person name="Henrissat B."/>
            <person name="Kuo A."/>
            <person name="Liang C."/>
            <person name="Lipzen A."/>
            <person name="Lutzoni F."/>
            <person name="Magnuson J."/>
            <person name="Mondo S."/>
            <person name="Nolan M."/>
            <person name="Ohm R."/>
            <person name="Pangilinan J."/>
            <person name="Park H.-J."/>
            <person name="Ramirez L."/>
            <person name="Alfaro M."/>
            <person name="Sun H."/>
            <person name="Tritt A."/>
            <person name="Yoshinaga Y."/>
            <person name="Zwiers L.-H."/>
            <person name="Turgeon B."/>
            <person name="Goodwin S."/>
            <person name="Spatafora J."/>
            <person name="Crous P."/>
            <person name="Grigoriev I."/>
        </authorList>
    </citation>
    <scope>NUCLEOTIDE SEQUENCE</scope>
    <source>
        <strain evidence="2">CBS 473.64</strain>
    </source>
</reference>
<dbReference type="EMBL" id="MU006781">
    <property type="protein sequence ID" value="KAF2642414.1"/>
    <property type="molecule type" value="Genomic_DNA"/>
</dbReference>
<sequence>MYSLYKSLLQHYSEYFNTALQGSWKEAEEQSIALEDVESTTFTLFVEWLYTQHLPKATMEWYDISGVEPPDENYNYYVTSALMMVQLYCLADRFMVPKLCKELNRVIITEGLETCWLDPDVLTYAYDFLPEWDPVLSYLVDLQASVVGSKIKDRTQLLPQGLLIRCVDRYRCMAMDRVLEIVACDYHGHTSEQERRDCQQGK</sequence>
<organism evidence="2 3">
    <name type="scientific">Massarina eburnea CBS 473.64</name>
    <dbReference type="NCBI Taxonomy" id="1395130"/>
    <lineage>
        <taxon>Eukaryota</taxon>
        <taxon>Fungi</taxon>
        <taxon>Dikarya</taxon>
        <taxon>Ascomycota</taxon>
        <taxon>Pezizomycotina</taxon>
        <taxon>Dothideomycetes</taxon>
        <taxon>Pleosporomycetidae</taxon>
        <taxon>Pleosporales</taxon>
        <taxon>Massarineae</taxon>
        <taxon>Massarinaceae</taxon>
        <taxon>Massarina</taxon>
    </lineage>
</organism>
<protein>
    <recommendedName>
        <fullName evidence="1">BTB domain-containing protein</fullName>
    </recommendedName>
</protein>
<dbReference type="OrthoDB" id="194443at2759"/>
<evidence type="ECO:0000313" key="3">
    <source>
        <dbReference type="Proteomes" id="UP000799753"/>
    </source>
</evidence>
<dbReference type="Pfam" id="PF00651">
    <property type="entry name" value="BTB"/>
    <property type="match status" value="1"/>
</dbReference>